<dbReference type="InterPro" id="IPR001881">
    <property type="entry name" value="EGF-like_Ca-bd_dom"/>
</dbReference>
<dbReference type="FunFam" id="2.10.25.10:FF:000038">
    <property type="entry name" value="Fibrillin 2"/>
    <property type="match status" value="14"/>
</dbReference>
<dbReference type="SUPFAM" id="SSF57196">
    <property type="entry name" value="EGF/Laminin"/>
    <property type="match status" value="3"/>
</dbReference>
<feature type="domain" description="EGF-like" evidence="7">
    <location>
        <begin position="2894"/>
        <end position="2932"/>
    </location>
</feature>
<dbReference type="InterPro" id="IPR000152">
    <property type="entry name" value="EGF-type_Asp/Asn_hydroxyl_site"/>
</dbReference>
<evidence type="ECO:0000256" key="1">
    <source>
        <dbReference type="ARBA" id="ARBA00022536"/>
    </source>
</evidence>
<dbReference type="PROSITE" id="PS50923">
    <property type="entry name" value="SUSHI"/>
    <property type="match status" value="1"/>
</dbReference>
<feature type="domain" description="EGF-like" evidence="7">
    <location>
        <begin position="330"/>
        <end position="370"/>
    </location>
</feature>
<keyword evidence="4" id="KW-1015">Disulfide bond</keyword>
<dbReference type="PROSITE" id="PS01187">
    <property type="entry name" value="EGF_CA"/>
    <property type="match status" value="10"/>
</dbReference>
<dbReference type="InterPro" id="IPR049883">
    <property type="entry name" value="NOTCH1_EGF-like"/>
</dbReference>
<name>A0A0G4HQL1_9ALVE</name>
<evidence type="ECO:0000256" key="3">
    <source>
        <dbReference type="ARBA" id="ARBA00022737"/>
    </source>
</evidence>
<dbReference type="Pfam" id="PF12947">
    <property type="entry name" value="EGF_3"/>
    <property type="match status" value="10"/>
</dbReference>
<feature type="domain" description="EGF-like" evidence="7">
    <location>
        <begin position="2812"/>
        <end position="2852"/>
    </location>
</feature>
<reference evidence="10" key="1">
    <citation type="submission" date="2014-11" db="EMBL/GenBank/DDBJ databases">
        <authorList>
            <person name="Otto D Thomas"/>
            <person name="Naeem Raeece"/>
        </authorList>
    </citation>
    <scope>NUCLEOTIDE SEQUENCE</scope>
</reference>
<dbReference type="InterPro" id="IPR000742">
    <property type="entry name" value="EGF"/>
</dbReference>
<dbReference type="SMART" id="SM00181">
    <property type="entry name" value="EGF"/>
    <property type="match status" value="15"/>
</dbReference>
<feature type="domain" description="EGF-like" evidence="7">
    <location>
        <begin position="584"/>
        <end position="624"/>
    </location>
</feature>
<proteinExistence type="predicted"/>
<feature type="domain" description="EGF-like" evidence="7">
    <location>
        <begin position="2061"/>
        <end position="2103"/>
    </location>
</feature>
<evidence type="ECO:0000259" key="7">
    <source>
        <dbReference type="PROSITE" id="PS50026"/>
    </source>
</evidence>
<comment type="caution">
    <text evidence="5">Lacks conserved residue(s) required for the propagation of feature annotation.</text>
</comment>
<dbReference type="GO" id="GO:0005509">
    <property type="term" value="F:calcium ion binding"/>
    <property type="evidence" value="ECO:0007669"/>
    <property type="project" value="InterPro"/>
</dbReference>
<dbReference type="Pfam" id="PF02494">
    <property type="entry name" value="HYR"/>
    <property type="match status" value="2"/>
</dbReference>
<dbReference type="PhylomeDB" id="A0A0G4HQL1"/>
<dbReference type="EMBL" id="CDMZ01003495">
    <property type="protein sequence ID" value="CEM46572.1"/>
    <property type="molecule type" value="Genomic_DNA"/>
</dbReference>
<gene>
    <name evidence="10" type="ORF">Cvel_7958</name>
</gene>
<dbReference type="PANTHER" id="PTHR24039">
    <property type="entry name" value="FIBRILLIN-RELATED"/>
    <property type="match status" value="1"/>
</dbReference>
<evidence type="ECO:0000259" key="8">
    <source>
        <dbReference type="PROSITE" id="PS50825"/>
    </source>
</evidence>
<dbReference type="InterPro" id="IPR009030">
    <property type="entry name" value="Growth_fac_rcpt_cys_sf"/>
</dbReference>
<evidence type="ECO:0000256" key="6">
    <source>
        <dbReference type="SAM" id="MobiDB-lite"/>
    </source>
</evidence>
<dbReference type="InterPro" id="IPR003410">
    <property type="entry name" value="HYR_dom"/>
</dbReference>
<dbReference type="PROSITE" id="PS01186">
    <property type="entry name" value="EGF_2"/>
    <property type="match status" value="5"/>
</dbReference>
<protein>
    <recommendedName>
        <fullName evidence="11">EGF-like domain-containing protein</fullName>
    </recommendedName>
</protein>
<feature type="region of interest" description="Disordered" evidence="6">
    <location>
        <begin position="1"/>
        <end position="34"/>
    </location>
</feature>
<feature type="domain" description="EGF-like" evidence="7">
    <location>
        <begin position="2314"/>
        <end position="2355"/>
    </location>
</feature>
<feature type="domain" description="EGF-like" evidence="7">
    <location>
        <begin position="2943"/>
        <end position="2983"/>
    </location>
</feature>
<keyword evidence="3" id="KW-0677">Repeat</keyword>
<feature type="domain" description="EGF-like" evidence="7">
    <location>
        <begin position="2984"/>
        <end position="3024"/>
    </location>
</feature>
<evidence type="ECO:0008006" key="11">
    <source>
        <dbReference type="Google" id="ProtNLM"/>
    </source>
</evidence>
<dbReference type="CDD" id="cd00054">
    <property type="entry name" value="EGF_CA"/>
    <property type="match status" value="14"/>
</dbReference>
<keyword evidence="1 5" id="KW-0245">EGF-like domain</keyword>
<feature type="domain" description="HYR" evidence="8">
    <location>
        <begin position="3394"/>
        <end position="3478"/>
    </location>
</feature>
<evidence type="ECO:0000313" key="10">
    <source>
        <dbReference type="EMBL" id="CEM46572.1"/>
    </source>
</evidence>
<dbReference type="PANTHER" id="PTHR24039:SF58">
    <property type="entry name" value="EGF-LIKE DOMAIN-CONTAINING PROTEIN"/>
    <property type="match status" value="1"/>
</dbReference>
<keyword evidence="2" id="KW-0732">Signal</keyword>
<dbReference type="PROSITE" id="PS50026">
    <property type="entry name" value="EGF_3"/>
    <property type="match status" value="14"/>
</dbReference>
<dbReference type="PROSITE" id="PS00010">
    <property type="entry name" value="ASX_HYDROXYL"/>
    <property type="match status" value="14"/>
</dbReference>
<feature type="domain" description="EGF-like" evidence="7">
    <location>
        <begin position="2853"/>
        <end position="2893"/>
    </location>
</feature>
<feature type="domain" description="EGF-like" evidence="7">
    <location>
        <begin position="1312"/>
        <end position="1352"/>
    </location>
</feature>
<dbReference type="InterPro" id="IPR018097">
    <property type="entry name" value="EGF_Ca-bd_CS"/>
</dbReference>
<dbReference type="VEuPathDB" id="CryptoDB:Cvel_7958"/>
<dbReference type="InterPro" id="IPR000436">
    <property type="entry name" value="Sushi_SCR_CCP_dom"/>
</dbReference>
<feature type="compositionally biased region" description="Pro residues" evidence="6">
    <location>
        <begin position="8"/>
        <end position="29"/>
    </location>
</feature>
<dbReference type="SUPFAM" id="SSF57184">
    <property type="entry name" value="Growth factor receptor domain"/>
    <property type="match status" value="4"/>
</dbReference>
<feature type="domain" description="EGF-like" evidence="7">
    <location>
        <begin position="1062"/>
        <end position="1100"/>
    </location>
</feature>
<feature type="domain" description="EGF-like" evidence="7">
    <location>
        <begin position="2568"/>
        <end position="2608"/>
    </location>
</feature>
<organism evidence="10">
    <name type="scientific">Chromera velia CCMP2878</name>
    <dbReference type="NCBI Taxonomy" id="1169474"/>
    <lineage>
        <taxon>Eukaryota</taxon>
        <taxon>Sar</taxon>
        <taxon>Alveolata</taxon>
        <taxon>Colpodellida</taxon>
        <taxon>Chromeraceae</taxon>
        <taxon>Chromera</taxon>
    </lineage>
</organism>
<evidence type="ECO:0000256" key="2">
    <source>
        <dbReference type="ARBA" id="ARBA00022729"/>
    </source>
</evidence>
<evidence type="ECO:0000256" key="4">
    <source>
        <dbReference type="ARBA" id="ARBA00023157"/>
    </source>
</evidence>
<dbReference type="SMART" id="SM00179">
    <property type="entry name" value="EGF_CA"/>
    <property type="match status" value="14"/>
</dbReference>
<dbReference type="PROSITE" id="PS50825">
    <property type="entry name" value="HYR"/>
    <property type="match status" value="1"/>
</dbReference>
<dbReference type="Pfam" id="PF07645">
    <property type="entry name" value="EGF_CA"/>
    <property type="match status" value="6"/>
</dbReference>
<evidence type="ECO:0000259" key="9">
    <source>
        <dbReference type="PROSITE" id="PS50923"/>
    </source>
</evidence>
<sequence length="3814" mass="410866">MNLSLPFIAPPPPLPPPEPPAPPEPPPPASLLSPTSPSCQKVCLLEQLESFFGSRWAIVGAFSAPLRLLFLFLWLACFNQLFYATALFNCALGNHNCDVNADCSAVLLSFTCACNSGFEGDGIVCGIRIPPADIGRGDWSGFTWEKDDENTFNGVLTVRKDYTGSVCPGEYRAYAQHEWKWYNFSRTVANTEMLVSSAFDGIHSHIPWQSEFGSAGLNGPDTEDFIILQTPCYINFAGYAWQSRTGNFEDQNPSSVVVAGANSTSGPWTDLHSFSGVNDWTPELTKRWPADVRPDTPFRFFRFLLRRAQDTNGRQISCGQTFLYASTWTELDECATGKHNCDPRASCTDTDGSFTCACNMGWEGNGVGCGYRIPPSDIGGGSNVDFTWTKDGRNLFNEFVTIYKEYTGSVCPGTYRVYPSTTWVNNPGNSSVDADENLPSSLFDGSATGRPWWAADNVESRLSTSAPDSELHITLRTPCYISLAAYSWQSMSCAFFLNCEGLHPSALNVSGSNSTEGPWTTLHSFTGITSWSGGGETKTWGVDRDMRVQGPFNFFRFTVRRVQAEVPSRPLGEQAILYAAAWTELDECAAGLDNCHSHASCGNTNGSFSCTCNAGWDGDGVVCGIRVPPVDIGRGDADAFSWDKDATNLYNGTVTIFKDYEGSVCKGEYRVFAPNGWFNDPGDETVVSNEGLPSVLFDGNVASQFPWHSQGWLPDISSGYEGGEHVILGTPCLVTLAGYAIQSRTDCCEAQAPSAVNVSGSNSSTGPWTILGSFTGEGGWTVSEMRTWGVDLIAGPFRFFRFTMRRVQSTSWDMVSANEIILYAESVTDRDECAEGVHNCLSQASCTNTDGSFTCACGNPLAGDGIGVCGIQIPPPDIGRGDSGSFTWTKDLVDLYNGTETFYKNYTGSVCPGEFRVFSPDRWEDYPGFTPTMTNQEWLPSSLFDGSGVHKAFCTGVDVPTPTDPVESQVHVILSLPCFIVLGGYGWQTRKGGQYDRAPSAMNVSGANSTDGPWTTLHSFTGLRVTDWKSEEMKIWAVDTVAGPFRFIRFTIRRGASDPSNMLDECAAGVHNCDPQATCANTHGSFTCSCPSHAMDAYGDGSLCGIRIPPDDIGRGDPGEFTWTKDVVNLFSGFPTFHTDYRGEICPGEFRVYASNEWDEYSGLGGPNVTLQENPPSALFDGSPTGNPWLTEEEFAGLEAATPSEVHVLLQTPCHMKVRGYAWQAHSTQETRNPSAMLLSGSNSTSGPWTVLHWFQGVTDWTVNEIKTFGTNANGTADWYKVFAFTLWRASQNDPKAFGGDQAYFLASEWKEVNECTAGVHNCDPQATCANTNGSFTCACPSDMEGDGVGCGIRIPPSDIGRGDNQGFTWMKDTQNLFEGLVTIYKEYSGAVCPGQYRVYAPNWVENPGLDPGVASGERLPSALFDSNSLGKQWRPVDQVAGQSNANESALHVILGTPCYIKLVGWALQANDCCPDRNPASMAIAGGNSTAGPWTTLHSFAGVINWVNDKIRDTQVDQRGLGPFRFFRFTYRRMQNGLEIRPQTANIWLYAESWTGASSRFSSSQKDLLNPLAHTLIAELDECLTGVHNCNPEEVCTNTNGSFTCHLRIPQADIGRGDSTANTWTKDVSFLFNGTVTMFKSYEGAVCPGEYRVFAPNGWQDNQGVTTAVDATEALPSSIFDGSESARAYCSPEPSIAGLASAEESAESIILGIPCFLTLEGYALQARNDEKELMAPSALNVSGANSTDGPWTQLHSFSGVNWTLGELKTFQMPHSELAGPFRYFQFTTRRISRDLDWTVCIDQAYLLTSSVTELDECAAGVHNCHPEANCTNTNGSFTCACRTGLEGDGVNVCGLLIPPADIGRGDNDDFSWTKDDFNRYNGIVTIYKEYAGEVCPGEYRVYASNSWFNDPGDATLGFEGLPSSLFDRDTQGLPWRTVDTIAGYSSTTESEDHLILGTPCYISLEAFAWQARADCCTNENPSAMNVSGAYNIEGPWTLLHSFSGVTDWSVGELKTFTVDPAVVVSAGKFRFFKMNVRKVNRALPGIGSGAQAFFSAADWTELDECAAGVHNCHLEANCTNTNGSFTCACNTSTGLSGDGIVCGIQIPPVDIGTGTMGSAPFTWAKDDVNLFTGIVTIYKHYAGAVCPGEYRVYTSHNWYGYAGVTTAVGPSTEFFPSSLFDGTGDGRAYCSAATTVAGLNDPAESELQIILGTPCYVHMAGYAWETRAGAEHALKAPSAMNFSASNSTEGPWTTLDSFTGVTNWEKAETKTWAVGVVAGGPFRFFRYTLRRTAMTTASDACGERAPLYALSWTELDECLAGVHNCNSEATCTNTNGSFTCTCPPGLVGDGVVACGFRIPSLDIGRGDAQSFTWTKDDTNLYEGTVTIYKEYSGEVCPGEYRVYAPNEWFHYPGVTSTMNSNEWAPSSLFDGSTVGLAYCTDDGSANFIASPTDPVESEVHVILGLPCFVSLNAYAWETRAEAAWYGNVPSAMNVSAANSTDGPWTWLHSFENVTEWSIGELKEWGVDAPARAAGPFNFIRFTIRRGAMSPASFACGAQAFIYASAWKDLDECAAGVHNCAFNAYCTNTNGSFTCACLNGVNGDGIVCGTEIPPSDIGRGDSDSFTWTKDDVNLYNGVVTIYKEYTGAVCPGEYRVMTPEDWANNPGVVTHFLATEWLPSSLFDGNTDFKGWCSTDGAAAGQTDVAESQVHIILHTPCYITLSGYSFDIRSGDFTSAPTAMNVSGSNSSSGPWTTLHSFEGVSWNSFLPRKWQVKDLQGPFSFFRFTVRRVQNPTADFACGDLALLYAASWTEVDECAEGTHSCHSEANCTNTNGSFVCSCFLGLEGNGTFCADADECTLATDDCSSVASCLNTYGSFQCSCPQGYNGTGVVCTEIDECEDSTHDCHLGAFCANTNGSFECHCNTGFNDTGVGVGLPQGTECTNVDECQIASDDCASSASCNDTFGSFTCTCGNGLFGPGTFCADVDECSSNTHNCDIQAACTNTAGSFFCSCQTGFGGNGVFCIASLQVACGASRPFQRGVVQGVPPDVCLFQTSSMATVLKLNMPQPHLIGAQVLPNKTFEASTCNAAAMQDTAISVSNLANDTCRGTVSDDGAAVCPSNPQASTIQLEGLPGEFYNIRAAGTGGTVQVDVSVSCACPDNYTLGMGDICAVLCQNQPLIATPGWIEFTNPSLVATTGAEVSWCNDGYLETGSPTVTCSGVEGADPPQAVWQEDSRVSGCAAVACSGEIPTAPTYGSMTPSSPPDGDSWKTGDTVTFSCPPPLVLYGDSSKTCTAVPLKKEARWNDYSVRTLCRDVTPPSFYCPDYTLETDPQSSQAQVPSYSLVSITDPGGISSVVRYPDVPRPFPAGITQVTITATDTEGNAGSCTFKVIVEDNEAPTVLCPPDINRKQLLLDPLPVEYPKTPVVFDNVDKPEKVQLSFSHPSGTAFPPGQTTVTVFASDSSKNVGTCKFLVTVEACPYGSERVAQTAPCICRAGFWQDLRGISFDERKRVDRTKTYPVCQDCLQNSNSPRDSTHPSACACKEGFYFAPAENAEERPTALGDYTYWTAGKCLPCPPFTSCLGTLFGSDKELQSDGLLLQTQTGTSEREGARRLGESTEQQHIGVQEKIFEAGQHPRPKPESGYVLARSFPTAIVVECPIGQTCEETVFTETDRGWAEVNVTCAEGMRGVMVLFYTAMNSVPSEEDEKTHVVAIRTLLNFLSLIGFIGMINFEVPLPEGIPSLDELIPGIPSINGVLSTDCILEPLLLAAGYPPDEAFIILKIGNTLKMVASGLFLTLLGASIVFGASSIKSE</sequence>
<dbReference type="InterPro" id="IPR024731">
    <property type="entry name" value="NELL2-like_EGF"/>
</dbReference>
<dbReference type="Gene3D" id="2.10.70.10">
    <property type="entry name" value="Complement Module, domain 1"/>
    <property type="match status" value="1"/>
</dbReference>
<feature type="domain" description="EGF-like" evidence="7">
    <location>
        <begin position="1813"/>
        <end position="1854"/>
    </location>
</feature>
<accession>A0A0G4HQL1</accession>
<feature type="domain" description="EGF-like" evidence="7">
    <location>
        <begin position="829"/>
        <end position="870"/>
    </location>
</feature>
<dbReference type="Gene3D" id="2.10.25.10">
    <property type="entry name" value="Laminin"/>
    <property type="match status" value="16"/>
</dbReference>
<evidence type="ECO:0000256" key="5">
    <source>
        <dbReference type="PROSITE-ProRule" id="PRU00076"/>
    </source>
</evidence>
<feature type="domain" description="Sushi" evidence="9">
    <location>
        <begin position="3243"/>
        <end position="3315"/>
    </location>
</feature>